<organism evidence="1 2">
    <name type="scientific">Tieghemiomyces parasiticus</name>
    <dbReference type="NCBI Taxonomy" id="78921"/>
    <lineage>
        <taxon>Eukaryota</taxon>
        <taxon>Fungi</taxon>
        <taxon>Fungi incertae sedis</taxon>
        <taxon>Zoopagomycota</taxon>
        <taxon>Kickxellomycotina</taxon>
        <taxon>Dimargaritomycetes</taxon>
        <taxon>Dimargaritales</taxon>
        <taxon>Dimargaritaceae</taxon>
        <taxon>Tieghemiomyces</taxon>
    </lineage>
</organism>
<sequence>MFDKHYDAPVPNVSHAGYGTNGMKMPEANPNYQAASSGMTNPMSQGQGAAYYQGNGPAAAGNFNNGNNPMGVHAANTHGVRVAPSKAAGYVKEMKGSLNGALGSITGSRSLKVKGYQEKLDGRAEIQAAKAKKFNKATAQYQGAGASKVYGGPVNHTTANAQQNYAAMKMNKNM</sequence>
<keyword evidence="2" id="KW-1185">Reference proteome</keyword>
<reference evidence="1" key="1">
    <citation type="submission" date="2022-07" db="EMBL/GenBank/DDBJ databases">
        <title>Phylogenomic reconstructions and comparative analyses of Kickxellomycotina fungi.</title>
        <authorList>
            <person name="Reynolds N.K."/>
            <person name="Stajich J.E."/>
            <person name="Barry K."/>
            <person name="Grigoriev I.V."/>
            <person name="Crous P."/>
            <person name="Smith M.E."/>
        </authorList>
    </citation>
    <scope>NUCLEOTIDE SEQUENCE</scope>
    <source>
        <strain evidence="1">RSA 861</strain>
    </source>
</reference>
<comment type="caution">
    <text evidence="1">The sequence shown here is derived from an EMBL/GenBank/DDBJ whole genome shotgun (WGS) entry which is preliminary data.</text>
</comment>
<dbReference type="AlphaFoldDB" id="A0A9W8AID5"/>
<accession>A0A9W8AID5</accession>
<gene>
    <name evidence="1" type="ORF">IWQ60_002256</name>
</gene>
<name>A0A9W8AID5_9FUNG</name>
<dbReference type="Proteomes" id="UP001150569">
    <property type="component" value="Unassembled WGS sequence"/>
</dbReference>
<evidence type="ECO:0000313" key="2">
    <source>
        <dbReference type="Proteomes" id="UP001150569"/>
    </source>
</evidence>
<dbReference type="InterPro" id="IPR036629">
    <property type="entry name" value="YjbJ_sf"/>
</dbReference>
<dbReference type="EMBL" id="JANBPT010000083">
    <property type="protein sequence ID" value="KAJ1928226.1"/>
    <property type="molecule type" value="Genomic_DNA"/>
</dbReference>
<dbReference type="OrthoDB" id="10602553at2759"/>
<dbReference type="SUPFAM" id="SSF69047">
    <property type="entry name" value="Hypothetical protein YjbJ"/>
    <property type="match status" value="1"/>
</dbReference>
<proteinExistence type="predicted"/>
<protein>
    <submittedName>
        <fullName evidence="1">Uncharacterized protein</fullName>
    </submittedName>
</protein>
<evidence type="ECO:0000313" key="1">
    <source>
        <dbReference type="EMBL" id="KAJ1928226.1"/>
    </source>
</evidence>